<keyword evidence="1" id="KW-0597">Phosphoprotein</keyword>
<evidence type="ECO:0000313" key="4">
    <source>
        <dbReference type="EMBL" id="KPQ29018.1"/>
    </source>
</evidence>
<dbReference type="EMBL" id="LJZQ01000009">
    <property type="protein sequence ID" value="KPQ29018.1"/>
    <property type="molecule type" value="Genomic_DNA"/>
</dbReference>
<comment type="caution">
    <text evidence="4">The sequence shown here is derived from an EMBL/GenBank/DDBJ whole genome shotgun (WGS) entry which is preliminary data.</text>
</comment>
<dbReference type="Pfam" id="PF00072">
    <property type="entry name" value="Response_reg"/>
    <property type="match status" value="1"/>
</dbReference>
<dbReference type="InterPro" id="IPR051271">
    <property type="entry name" value="2C-system_Tx_regulators"/>
</dbReference>
<dbReference type="PANTHER" id="PTHR45526">
    <property type="entry name" value="TRANSCRIPTIONAL REGULATORY PROTEIN DPIA"/>
    <property type="match status" value="1"/>
</dbReference>
<protein>
    <submittedName>
        <fullName evidence="4">Response regulator of citrate/malate metabolism</fullName>
    </submittedName>
</protein>
<dbReference type="SUPFAM" id="SSF109604">
    <property type="entry name" value="HD-domain/PDEase-like"/>
    <property type="match status" value="1"/>
</dbReference>
<dbReference type="CDD" id="cd00156">
    <property type="entry name" value="REC"/>
    <property type="match status" value="1"/>
</dbReference>
<feature type="domain" description="Response regulatory" evidence="2">
    <location>
        <begin position="2"/>
        <end position="119"/>
    </location>
</feature>
<dbReference type="GO" id="GO:0000156">
    <property type="term" value="F:phosphorelay response regulator activity"/>
    <property type="evidence" value="ECO:0007669"/>
    <property type="project" value="TreeGrafter"/>
</dbReference>
<dbReference type="Pfam" id="PF08668">
    <property type="entry name" value="HDOD"/>
    <property type="match status" value="1"/>
</dbReference>
<dbReference type="PANTHER" id="PTHR45526:SF1">
    <property type="entry name" value="TRANSCRIPTIONAL REGULATORY PROTEIN DCUR-RELATED"/>
    <property type="match status" value="1"/>
</dbReference>
<evidence type="ECO:0000259" key="3">
    <source>
        <dbReference type="PROSITE" id="PS51833"/>
    </source>
</evidence>
<dbReference type="InterPro" id="IPR001789">
    <property type="entry name" value="Sig_transdc_resp-reg_receiver"/>
</dbReference>
<dbReference type="Gene3D" id="3.40.50.2300">
    <property type="match status" value="1"/>
</dbReference>
<dbReference type="AlphaFoldDB" id="A0A0N8KKT3"/>
<sequence length="384" mass="41911">MKALILEDDELVGELLETVVAGIHQKAAVSLARSLNEAQQLLDSGSRYQLYLIDWQLPDGSGLDLVKRVRAGDRDVPIVMVSGRSDRESVLMAAHHGISGYITKPLDVQLLHERLTKLVPAGDSGHGSADEYLKASLNSVVQLPTDVDPVDILNLIGRQQELSPAQLAERWREETALTARLLDVANSSSFRRTGKPVESLRDAISNMGVAMALNQALALALDVAGKIGNPDLQDQARAFHDMALQVSSEAQNLAVRLGKPPSLFQQAGLLSRLGEMAVLKVLNQFLAEGGSLNSPEVERCIGQWSQDYGNRLKVHWKLPLSLRDMIGAVHFLPKDSTREDRLVMRAAALMAGGQSDTDDCQRLLRRIGLELKPSTEEPQHGTGH</sequence>
<dbReference type="Proteomes" id="UP000050416">
    <property type="component" value="Unassembled WGS sequence"/>
</dbReference>
<evidence type="ECO:0000256" key="1">
    <source>
        <dbReference type="PROSITE-ProRule" id="PRU00169"/>
    </source>
</evidence>
<name>A0A0N8KKT3_9GAMM</name>
<proteinExistence type="predicted"/>
<evidence type="ECO:0000259" key="2">
    <source>
        <dbReference type="PROSITE" id="PS50110"/>
    </source>
</evidence>
<dbReference type="InterPro" id="IPR013976">
    <property type="entry name" value="HDOD"/>
</dbReference>
<organism evidence="4 5">
    <name type="scientific">Marinobacter excellens HL-55</name>
    <dbReference type="NCBI Taxonomy" id="1305731"/>
    <lineage>
        <taxon>Bacteria</taxon>
        <taxon>Pseudomonadati</taxon>
        <taxon>Pseudomonadota</taxon>
        <taxon>Gammaproteobacteria</taxon>
        <taxon>Pseudomonadales</taxon>
        <taxon>Marinobacteraceae</taxon>
        <taxon>Marinobacter</taxon>
    </lineage>
</organism>
<dbReference type="PATRIC" id="fig|1305731.5.peg.3521"/>
<dbReference type="PROSITE" id="PS51833">
    <property type="entry name" value="HDOD"/>
    <property type="match status" value="1"/>
</dbReference>
<dbReference type="STRING" id="1305731.GCA_000934705_03288"/>
<feature type="domain" description="HDOD" evidence="3">
    <location>
        <begin position="142"/>
        <end position="332"/>
    </location>
</feature>
<dbReference type="SMART" id="SM00448">
    <property type="entry name" value="REC"/>
    <property type="match status" value="1"/>
</dbReference>
<accession>A0A0N8KKT3</accession>
<dbReference type="InterPro" id="IPR011006">
    <property type="entry name" value="CheY-like_superfamily"/>
</dbReference>
<dbReference type="SUPFAM" id="SSF52172">
    <property type="entry name" value="CheY-like"/>
    <property type="match status" value="1"/>
</dbReference>
<dbReference type="Gene3D" id="1.10.3210.10">
    <property type="entry name" value="Hypothetical protein af1432"/>
    <property type="match status" value="1"/>
</dbReference>
<gene>
    <name evidence="4" type="ORF">HLUCCX14_08085</name>
</gene>
<reference evidence="4 5" key="1">
    <citation type="submission" date="2015-09" db="EMBL/GenBank/DDBJ databases">
        <title>Identification and resolution of microdiversity through metagenomic sequencing of parallel consortia.</title>
        <authorList>
            <person name="Nelson W.C."/>
            <person name="Romine M.F."/>
            <person name="Lindemann S.R."/>
        </authorList>
    </citation>
    <scope>NUCLEOTIDE SEQUENCE [LARGE SCALE GENOMIC DNA]</scope>
    <source>
        <strain evidence="4">HL-55</strain>
    </source>
</reference>
<dbReference type="OrthoDB" id="2085719at2"/>
<feature type="modified residue" description="4-aspartylphosphate" evidence="1">
    <location>
        <position position="54"/>
    </location>
</feature>
<dbReference type="PROSITE" id="PS50110">
    <property type="entry name" value="RESPONSE_REGULATORY"/>
    <property type="match status" value="1"/>
</dbReference>
<evidence type="ECO:0000313" key="5">
    <source>
        <dbReference type="Proteomes" id="UP000050416"/>
    </source>
</evidence>